<dbReference type="PANTHER" id="PTHR44591">
    <property type="entry name" value="STRESS RESPONSE REGULATOR PROTEIN 1"/>
    <property type="match status" value="1"/>
</dbReference>
<evidence type="ECO:0008006" key="9">
    <source>
        <dbReference type="Google" id="ProtNLM"/>
    </source>
</evidence>
<feature type="coiled-coil region" evidence="3">
    <location>
        <begin position="251"/>
        <end position="295"/>
    </location>
</feature>
<gene>
    <name evidence="7" type="ORF">A2531_05345</name>
</gene>
<keyword evidence="1 2" id="KW-0597">Phosphoprotein</keyword>
<dbReference type="NCBIfam" id="TIGR00229">
    <property type="entry name" value="sensory_box"/>
    <property type="match status" value="1"/>
</dbReference>
<feature type="domain" description="PAC" evidence="6">
    <location>
        <begin position="210"/>
        <end position="263"/>
    </location>
</feature>
<dbReference type="Proteomes" id="UP000177579">
    <property type="component" value="Unassembled WGS sequence"/>
</dbReference>
<dbReference type="EMBL" id="MFGO01000004">
    <property type="protein sequence ID" value="OGF41824.1"/>
    <property type="molecule type" value="Genomic_DNA"/>
</dbReference>
<dbReference type="InterPro" id="IPR000014">
    <property type="entry name" value="PAS"/>
</dbReference>
<evidence type="ECO:0000256" key="2">
    <source>
        <dbReference type="PROSITE-ProRule" id="PRU00169"/>
    </source>
</evidence>
<dbReference type="Pfam" id="PF13426">
    <property type="entry name" value="PAS_9"/>
    <property type="match status" value="1"/>
</dbReference>
<dbReference type="SUPFAM" id="SSF52172">
    <property type="entry name" value="CheY-like"/>
    <property type="match status" value="1"/>
</dbReference>
<dbReference type="GO" id="GO:0000160">
    <property type="term" value="P:phosphorelay signal transduction system"/>
    <property type="evidence" value="ECO:0007669"/>
    <property type="project" value="InterPro"/>
</dbReference>
<dbReference type="PANTHER" id="PTHR44591:SF3">
    <property type="entry name" value="RESPONSE REGULATORY DOMAIN-CONTAINING PROTEIN"/>
    <property type="match status" value="1"/>
</dbReference>
<dbReference type="InterPro" id="IPR050595">
    <property type="entry name" value="Bact_response_regulator"/>
</dbReference>
<evidence type="ECO:0000256" key="1">
    <source>
        <dbReference type="ARBA" id="ARBA00022553"/>
    </source>
</evidence>
<evidence type="ECO:0000256" key="3">
    <source>
        <dbReference type="SAM" id="Coils"/>
    </source>
</evidence>
<dbReference type="SMART" id="SM00448">
    <property type="entry name" value="REC"/>
    <property type="match status" value="1"/>
</dbReference>
<sequence length="297" mass="33850">MINTKNIKGQRILIVEDEAIVANDIKNTLEKLNYSVDGILDTGEDVLNIIKEKKLDLILMDVKLKGKIDGIETAKRIKEFNIPIIYLTAYSDKKTIERAKETMPYGFLLKPFDNQELNSVIQMAIYKHEAEKRLKESEEKYRYLLDHIEEFVLIVDQSGKILFANKSALQVVGRTEGEMVGKPISDFLSKESLLLAIEAIKSEFAGKTIDLEEVEVVNKSGEIRNLKLDPGSKFVKEEGKIIGMLISGLDITEQKKINKEIEQQNIALEKANKLMVGRELKMIELKNKIKELENKLK</sequence>
<feature type="modified residue" description="4-aspartylphosphate" evidence="2">
    <location>
        <position position="61"/>
    </location>
</feature>
<dbReference type="InterPro" id="IPR000700">
    <property type="entry name" value="PAS-assoc_C"/>
</dbReference>
<dbReference type="CDD" id="cd17534">
    <property type="entry name" value="REC_DC-like"/>
    <property type="match status" value="1"/>
</dbReference>
<dbReference type="PROSITE" id="PS50112">
    <property type="entry name" value="PAS"/>
    <property type="match status" value="1"/>
</dbReference>
<dbReference type="AlphaFoldDB" id="A0A1F5TSR5"/>
<dbReference type="PROSITE" id="PS50113">
    <property type="entry name" value="PAC"/>
    <property type="match status" value="1"/>
</dbReference>
<protein>
    <recommendedName>
        <fullName evidence="9">Histidine kinase</fullName>
    </recommendedName>
</protein>
<dbReference type="InterPro" id="IPR011006">
    <property type="entry name" value="CheY-like_superfamily"/>
</dbReference>
<dbReference type="SMART" id="SM00091">
    <property type="entry name" value="PAS"/>
    <property type="match status" value="1"/>
</dbReference>
<dbReference type="SUPFAM" id="SSF55785">
    <property type="entry name" value="PYP-like sensor domain (PAS domain)"/>
    <property type="match status" value="1"/>
</dbReference>
<evidence type="ECO:0000313" key="7">
    <source>
        <dbReference type="EMBL" id="OGF41824.1"/>
    </source>
</evidence>
<evidence type="ECO:0000259" key="5">
    <source>
        <dbReference type="PROSITE" id="PS50112"/>
    </source>
</evidence>
<dbReference type="Gene3D" id="3.40.50.2300">
    <property type="match status" value="1"/>
</dbReference>
<dbReference type="CDD" id="cd00130">
    <property type="entry name" value="PAS"/>
    <property type="match status" value="1"/>
</dbReference>
<accession>A0A1F5TSR5</accession>
<reference evidence="7 8" key="1">
    <citation type="journal article" date="2016" name="Nat. Commun.">
        <title>Thousands of microbial genomes shed light on interconnected biogeochemical processes in an aquifer system.</title>
        <authorList>
            <person name="Anantharaman K."/>
            <person name="Brown C.T."/>
            <person name="Hug L.A."/>
            <person name="Sharon I."/>
            <person name="Castelle C.J."/>
            <person name="Probst A.J."/>
            <person name="Thomas B.C."/>
            <person name="Singh A."/>
            <person name="Wilkins M.J."/>
            <person name="Karaoz U."/>
            <person name="Brodie E.L."/>
            <person name="Williams K.H."/>
            <person name="Hubbard S.S."/>
            <person name="Banfield J.F."/>
        </authorList>
    </citation>
    <scope>NUCLEOTIDE SEQUENCE [LARGE SCALE GENOMIC DNA]</scope>
</reference>
<feature type="domain" description="Response regulatory" evidence="4">
    <location>
        <begin position="11"/>
        <end position="125"/>
    </location>
</feature>
<feature type="domain" description="PAS" evidence="5">
    <location>
        <begin position="137"/>
        <end position="207"/>
    </location>
</feature>
<organism evidence="7 8">
    <name type="scientific">Candidatus Falkowbacteria bacterium RIFOXYD2_FULL_34_120</name>
    <dbReference type="NCBI Taxonomy" id="1798007"/>
    <lineage>
        <taxon>Bacteria</taxon>
        <taxon>Candidatus Falkowiibacteriota</taxon>
    </lineage>
</organism>
<keyword evidence="3" id="KW-0175">Coiled coil</keyword>
<dbReference type="InterPro" id="IPR035965">
    <property type="entry name" value="PAS-like_dom_sf"/>
</dbReference>
<dbReference type="Pfam" id="PF00072">
    <property type="entry name" value="Response_reg"/>
    <property type="match status" value="1"/>
</dbReference>
<proteinExistence type="predicted"/>
<evidence type="ECO:0000259" key="6">
    <source>
        <dbReference type="PROSITE" id="PS50113"/>
    </source>
</evidence>
<dbReference type="InterPro" id="IPR001789">
    <property type="entry name" value="Sig_transdc_resp-reg_receiver"/>
</dbReference>
<dbReference type="PROSITE" id="PS50110">
    <property type="entry name" value="RESPONSE_REGULATORY"/>
    <property type="match status" value="1"/>
</dbReference>
<dbReference type="Gene3D" id="3.30.450.20">
    <property type="entry name" value="PAS domain"/>
    <property type="match status" value="1"/>
</dbReference>
<name>A0A1F5TSR5_9BACT</name>
<evidence type="ECO:0000259" key="4">
    <source>
        <dbReference type="PROSITE" id="PS50110"/>
    </source>
</evidence>
<evidence type="ECO:0000313" key="8">
    <source>
        <dbReference type="Proteomes" id="UP000177579"/>
    </source>
</evidence>
<comment type="caution">
    <text evidence="7">The sequence shown here is derived from an EMBL/GenBank/DDBJ whole genome shotgun (WGS) entry which is preliminary data.</text>
</comment>